<feature type="transmembrane region" description="Helical" evidence="8">
    <location>
        <begin position="119"/>
        <end position="140"/>
    </location>
</feature>
<evidence type="ECO:0000256" key="8">
    <source>
        <dbReference type="RuleBase" id="RU365088"/>
    </source>
</evidence>
<reference evidence="11" key="1">
    <citation type="submission" date="2022-07" db="EMBL/GenBank/DDBJ databases">
        <title>Bombella genomes.</title>
        <authorList>
            <person name="Harer L."/>
            <person name="Styblova S."/>
            <person name="Ehrmann M."/>
        </authorList>
    </citation>
    <scope>NUCLEOTIDE SEQUENCE</scope>
    <source>
        <strain evidence="11">TMW 2.2543</strain>
    </source>
</reference>
<evidence type="ECO:0000256" key="6">
    <source>
        <dbReference type="ARBA" id="ARBA00022989"/>
    </source>
</evidence>
<dbReference type="PROSITE" id="PS50850">
    <property type="entry name" value="MFS"/>
    <property type="match status" value="1"/>
</dbReference>
<dbReference type="InterPro" id="IPR020846">
    <property type="entry name" value="MFS_dom"/>
</dbReference>
<comment type="similarity">
    <text evidence="2 8">Belongs to the major facilitator superfamily. Bcr/CmlA family.</text>
</comment>
<evidence type="ECO:0000256" key="5">
    <source>
        <dbReference type="ARBA" id="ARBA00022692"/>
    </source>
</evidence>
<feature type="transmembrane region" description="Helical" evidence="8">
    <location>
        <begin position="297"/>
        <end position="314"/>
    </location>
</feature>
<keyword evidence="6 8" id="KW-1133">Transmembrane helix</keyword>
<dbReference type="InterPro" id="IPR036259">
    <property type="entry name" value="MFS_trans_sf"/>
</dbReference>
<dbReference type="Pfam" id="PF07690">
    <property type="entry name" value="MFS_1"/>
    <property type="match status" value="1"/>
</dbReference>
<organism evidence="11 12">
    <name type="scientific">Bombella pluederhausensis</name>
    <dbReference type="NCBI Taxonomy" id="2967336"/>
    <lineage>
        <taxon>Bacteria</taxon>
        <taxon>Pseudomonadati</taxon>
        <taxon>Pseudomonadota</taxon>
        <taxon>Alphaproteobacteria</taxon>
        <taxon>Acetobacterales</taxon>
        <taxon>Acetobacteraceae</taxon>
        <taxon>Bombella</taxon>
    </lineage>
</organism>
<proteinExistence type="inferred from homology"/>
<feature type="transmembrane region" description="Helical" evidence="8">
    <location>
        <begin position="152"/>
        <end position="172"/>
    </location>
</feature>
<evidence type="ECO:0000256" key="3">
    <source>
        <dbReference type="ARBA" id="ARBA00022448"/>
    </source>
</evidence>
<evidence type="ECO:0000256" key="1">
    <source>
        <dbReference type="ARBA" id="ARBA00004651"/>
    </source>
</evidence>
<dbReference type="CDD" id="cd17320">
    <property type="entry name" value="MFS_MdfA_MDR_like"/>
    <property type="match status" value="1"/>
</dbReference>
<protein>
    <recommendedName>
        <fullName evidence="8">Bcr/CflA family efflux transporter</fullName>
    </recommendedName>
</protein>
<evidence type="ECO:0000256" key="7">
    <source>
        <dbReference type="ARBA" id="ARBA00023136"/>
    </source>
</evidence>
<feature type="transmembrane region" description="Helical" evidence="8">
    <location>
        <begin position="389"/>
        <end position="407"/>
    </location>
</feature>
<dbReference type="EMBL" id="JANIDY010000001">
    <property type="protein sequence ID" value="MCX5617292.1"/>
    <property type="molecule type" value="Genomic_DNA"/>
</dbReference>
<feature type="domain" description="Major facilitator superfamily (MFS) profile" evidence="10">
    <location>
        <begin position="25"/>
        <end position="412"/>
    </location>
</feature>
<keyword evidence="7 8" id="KW-0472">Membrane</keyword>
<comment type="subcellular location">
    <subcellularLocation>
        <location evidence="8">Cell inner membrane</location>
        <topology evidence="8">Multi-pass membrane protein</topology>
    </subcellularLocation>
    <subcellularLocation>
        <location evidence="1">Cell membrane</location>
        <topology evidence="1">Multi-pass membrane protein</topology>
    </subcellularLocation>
</comment>
<accession>A0ABT3WDW7</accession>
<keyword evidence="5 8" id="KW-0812">Transmembrane</keyword>
<feature type="transmembrane region" description="Helical" evidence="8">
    <location>
        <begin position="231"/>
        <end position="259"/>
    </location>
</feature>
<dbReference type="PANTHER" id="PTHR23502:SF132">
    <property type="entry name" value="POLYAMINE TRANSPORTER 2-RELATED"/>
    <property type="match status" value="1"/>
</dbReference>
<feature type="transmembrane region" description="Helical" evidence="8">
    <location>
        <begin position="64"/>
        <end position="83"/>
    </location>
</feature>
<dbReference type="PANTHER" id="PTHR23502">
    <property type="entry name" value="MAJOR FACILITATOR SUPERFAMILY"/>
    <property type="match status" value="1"/>
</dbReference>
<comment type="caution">
    <text evidence="11">The sequence shown here is derived from an EMBL/GenBank/DDBJ whole genome shotgun (WGS) entry which is preliminary data.</text>
</comment>
<feature type="transmembrane region" description="Helical" evidence="8">
    <location>
        <begin position="265"/>
        <end position="285"/>
    </location>
</feature>
<feature type="transmembrane region" description="Helical" evidence="8">
    <location>
        <begin position="28"/>
        <end position="49"/>
    </location>
</feature>
<evidence type="ECO:0000259" key="10">
    <source>
        <dbReference type="PROSITE" id="PS50850"/>
    </source>
</evidence>
<feature type="region of interest" description="Disordered" evidence="9">
    <location>
        <begin position="1"/>
        <end position="22"/>
    </location>
</feature>
<evidence type="ECO:0000313" key="11">
    <source>
        <dbReference type="EMBL" id="MCX5617292.1"/>
    </source>
</evidence>
<evidence type="ECO:0000313" key="12">
    <source>
        <dbReference type="Proteomes" id="UP001165576"/>
    </source>
</evidence>
<dbReference type="RefSeq" id="WP_266115800.1">
    <property type="nucleotide sequence ID" value="NZ_JANIDY010000001.1"/>
</dbReference>
<keyword evidence="12" id="KW-1185">Reference proteome</keyword>
<dbReference type="SUPFAM" id="SSF103473">
    <property type="entry name" value="MFS general substrate transporter"/>
    <property type="match status" value="1"/>
</dbReference>
<feature type="transmembrane region" description="Helical" evidence="8">
    <location>
        <begin position="320"/>
        <end position="342"/>
    </location>
</feature>
<feature type="transmembrane region" description="Helical" evidence="8">
    <location>
        <begin position="354"/>
        <end position="377"/>
    </location>
</feature>
<gene>
    <name evidence="11" type="ORF">NQF86_01205</name>
</gene>
<evidence type="ECO:0000256" key="4">
    <source>
        <dbReference type="ARBA" id="ARBA00022475"/>
    </source>
</evidence>
<keyword evidence="4" id="KW-1003">Cell membrane</keyword>
<keyword evidence="8" id="KW-0997">Cell inner membrane</keyword>
<dbReference type="Gene3D" id="1.20.1720.10">
    <property type="entry name" value="Multidrug resistance protein D"/>
    <property type="match status" value="1"/>
</dbReference>
<dbReference type="InterPro" id="IPR004812">
    <property type="entry name" value="Efflux_drug-R_Bcr/CmlA"/>
</dbReference>
<keyword evidence="3 8" id="KW-0813">Transport</keyword>
<dbReference type="InterPro" id="IPR011701">
    <property type="entry name" value="MFS"/>
</dbReference>
<name>A0ABT3WDW7_9PROT</name>
<evidence type="ECO:0000256" key="2">
    <source>
        <dbReference type="ARBA" id="ARBA00006236"/>
    </source>
</evidence>
<feature type="transmembrane region" description="Helical" evidence="8">
    <location>
        <begin position="178"/>
        <end position="201"/>
    </location>
</feature>
<evidence type="ECO:0000256" key="9">
    <source>
        <dbReference type="SAM" id="MobiDB-lite"/>
    </source>
</evidence>
<dbReference type="NCBIfam" id="TIGR00710">
    <property type="entry name" value="efflux_Bcr_CflA"/>
    <property type="match status" value="1"/>
</dbReference>
<feature type="transmembrane region" description="Helical" evidence="8">
    <location>
        <begin position="95"/>
        <end position="113"/>
    </location>
</feature>
<sequence length="413" mass="44038">MTDSHQLRISEVMSASSPSPPAAHPLRLLGILSVLMGFAAISTDFYLPAMPTMSQALQAPGGEMAWTISGYLVGFSFSQLIWGPISDHYGRRLPIALGLVLFTLGSAGCALSNSITTLIAFRILQAIGACANVVIARAMVRDLYHGHRAAQMLSTLMTVTAITPLLAPLIGGQILTLWGWRAIFVSLVCVGIIMLGSMIFLPETLPRRDERPHSVFHAFSHYAHLIRRPRLIGYAGAGGCYYAGTFAYISGSPFAYISYHHASSLLYALLFGMGIVGIMAANMINSRLVRTWGSDRLLIMGAVISALASLWLVADVWTDFGGIWGLFLPLFLFVSMAGFIVANSLSGAMHDDPAHAGTVSALTGAVHYGSGIIGSGMVGLLTDGTPRPMATTISVGTVLSLAFLLLIHKNRRG</sequence>
<dbReference type="Proteomes" id="UP001165576">
    <property type="component" value="Unassembled WGS sequence"/>
</dbReference>